<keyword evidence="4" id="KW-0677">Repeat</keyword>
<feature type="compositionally biased region" description="Basic and acidic residues" evidence="8">
    <location>
        <begin position="527"/>
        <end position="545"/>
    </location>
</feature>
<evidence type="ECO:0000256" key="3">
    <source>
        <dbReference type="ARBA" id="ARBA00022574"/>
    </source>
</evidence>
<accession>A0AAW1TSS4</accession>
<dbReference type="PANTHER" id="PTHR14085">
    <property type="entry name" value="WD-REPEAT PROTEIN BING4"/>
    <property type="match status" value="1"/>
</dbReference>
<evidence type="ECO:0000313" key="10">
    <source>
        <dbReference type="EMBL" id="KAK9871206.1"/>
    </source>
</evidence>
<dbReference type="SMART" id="SM00320">
    <property type="entry name" value="WD40"/>
    <property type="match status" value="4"/>
</dbReference>
<dbReference type="SMART" id="SM01033">
    <property type="entry name" value="BING4CT"/>
    <property type="match status" value="1"/>
</dbReference>
<dbReference type="GO" id="GO:0000462">
    <property type="term" value="P:maturation of SSU-rRNA from tricistronic rRNA transcript (SSU-rRNA, 5.8S rRNA, LSU-rRNA)"/>
    <property type="evidence" value="ECO:0007669"/>
    <property type="project" value="TreeGrafter"/>
</dbReference>
<dbReference type="Pfam" id="PF08149">
    <property type="entry name" value="BING4CT"/>
    <property type="match status" value="1"/>
</dbReference>
<dbReference type="Gene3D" id="2.130.10.10">
    <property type="entry name" value="YVTN repeat-like/Quinoprotein amine dehydrogenase"/>
    <property type="match status" value="1"/>
</dbReference>
<dbReference type="PROSITE" id="PS50294">
    <property type="entry name" value="WD_REPEATS_REGION"/>
    <property type="match status" value="1"/>
</dbReference>
<evidence type="ECO:0000259" key="9">
    <source>
        <dbReference type="SMART" id="SM01033"/>
    </source>
</evidence>
<comment type="caution">
    <text evidence="10">The sequence shown here is derived from an EMBL/GenBank/DDBJ whole genome shotgun (WGS) entry which is preliminary data.</text>
</comment>
<organism evidence="10 11">
    <name type="scientific">Henosepilachna vigintioctopunctata</name>
    <dbReference type="NCBI Taxonomy" id="420089"/>
    <lineage>
        <taxon>Eukaryota</taxon>
        <taxon>Metazoa</taxon>
        <taxon>Ecdysozoa</taxon>
        <taxon>Arthropoda</taxon>
        <taxon>Hexapoda</taxon>
        <taxon>Insecta</taxon>
        <taxon>Pterygota</taxon>
        <taxon>Neoptera</taxon>
        <taxon>Endopterygota</taxon>
        <taxon>Coleoptera</taxon>
        <taxon>Polyphaga</taxon>
        <taxon>Cucujiformia</taxon>
        <taxon>Coccinelloidea</taxon>
        <taxon>Coccinellidae</taxon>
        <taxon>Epilachninae</taxon>
        <taxon>Epilachnini</taxon>
        <taxon>Henosepilachna</taxon>
    </lineage>
</organism>
<feature type="region of interest" description="Disordered" evidence="8">
    <location>
        <begin position="507"/>
        <end position="562"/>
    </location>
</feature>
<dbReference type="InterPro" id="IPR012952">
    <property type="entry name" value="BING4_C_dom"/>
</dbReference>
<name>A0AAW1TSS4_9CUCU</name>
<evidence type="ECO:0000256" key="2">
    <source>
        <dbReference type="ARBA" id="ARBA00022552"/>
    </source>
</evidence>
<dbReference type="PROSITE" id="PS50082">
    <property type="entry name" value="WD_REPEATS_2"/>
    <property type="match status" value="1"/>
</dbReference>
<dbReference type="Proteomes" id="UP001431783">
    <property type="component" value="Unassembled WGS sequence"/>
</dbReference>
<sequence length="562" mass="64071">MGKVNRYFQPVEDNVQSSTNEKFVKYDVDFNKIHDRKKKFKNVHKERKIIKKIPNKNPKFKGRAPIPEELLEKYGKGEGLDCKEIKTKIHQKKIEKKELNIKFATEQAARTEILLTEEYGCLDADDGETTTQYTQKQIANNVDIAAASKHFELKLDFGPYRSKYIRNGRHLLLGGKKGHVAAFDWITKKLHCELNVMESVHDICWLHNETMFAVAQKNFVHIYDNNGIEVHCLKRLNKVSRVEFLPYHFLLASCSDEGYLSWVDISIGKLISQYNSNLGRLAIMCQNPWNSLLCIGQSNGVVSMWSPNTRDPVAKMLCETTPILGLNVDPSGRYMATSSSDRTIKLWDCRKLTGPIQHNRLSSSATLLNFSQTGMLAVGMGNIVEVYRNPTTPLCSRYIRNRSNTPTSYMEFCPYEDILGVATSKGFQSLLIPGAGEANFDALEANPYQTKRQRREAEVKSLLEKVQPELITLHPSVISTIDVPSLKEKVEAQQKLLFVKPPNIDYEPRKKAKGKGGSVKVHRNKKIVQEQAKKEFIKDTKETQKKQKSNKKTTSNLLDRFL</sequence>
<dbReference type="InterPro" id="IPR001680">
    <property type="entry name" value="WD40_rpt"/>
</dbReference>
<dbReference type="PANTHER" id="PTHR14085:SF3">
    <property type="entry name" value="WD REPEAT-CONTAINING PROTEIN 46"/>
    <property type="match status" value="1"/>
</dbReference>
<evidence type="ECO:0000256" key="7">
    <source>
        <dbReference type="SAM" id="Coils"/>
    </source>
</evidence>
<dbReference type="Pfam" id="PF00400">
    <property type="entry name" value="WD40"/>
    <property type="match status" value="1"/>
</dbReference>
<feature type="compositionally biased region" description="Basic residues" evidence="8">
    <location>
        <begin position="510"/>
        <end position="526"/>
    </location>
</feature>
<dbReference type="SUPFAM" id="SSF50978">
    <property type="entry name" value="WD40 repeat-like"/>
    <property type="match status" value="1"/>
</dbReference>
<keyword evidence="5" id="KW-0539">Nucleus</keyword>
<dbReference type="AlphaFoldDB" id="A0AAW1TSS4"/>
<evidence type="ECO:0000256" key="6">
    <source>
        <dbReference type="PROSITE-ProRule" id="PRU00221"/>
    </source>
</evidence>
<reference evidence="10 11" key="1">
    <citation type="submission" date="2023-03" db="EMBL/GenBank/DDBJ databases">
        <title>Genome insight into feeding habits of ladybird beetles.</title>
        <authorList>
            <person name="Li H.-S."/>
            <person name="Huang Y.-H."/>
            <person name="Pang H."/>
        </authorList>
    </citation>
    <scope>NUCLEOTIDE SEQUENCE [LARGE SCALE GENOMIC DNA]</scope>
    <source>
        <strain evidence="10">SYSU_2023b</strain>
        <tissue evidence="10">Whole body</tissue>
    </source>
</reference>
<dbReference type="InterPro" id="IPR036322">
    <property type="entry name" value="WD40_repeat_dom_sf"/>
</dbReference>
<feature type="coiled-coil region" evidence="7">
    <location>
        <begin position="82"/>
        <end position="114"/>
    </location>
</feature>
<evidence type="ECO:0000256" key="4">
    <source>
        <dbReference type="ARBA" id="ARBA00022737"/>
    </source>
</evidence>
<dbReference type="GO" id="GO:0030686">
    <property type="term" value="C:90S preribosome"/>
    <property type="evidence" value="ECO:0007669"/>
    <property type="project" value="TreeGrafter"/>
</dbReference>
<comment type="subcellular location">
    <subcellularLocation>
        <location evidence="1">Nucleus</location>
        <location evidence="1">Nucleolus</location>
    </subcellularLocation>
</comment>
<evidence type="ECO:0000313" key="11">
    <source>
        <dbReference type="Proteomes" id="UP001431783"/>
    </source>
</evidence>
<dbReference type="EMBL" id="JARQZJ010000005">
    <property type="protein sequence ID" value="KAK9871206.1"/>
    <property type="molecule type" value="Genomic_DNA"/>
</dbReference>
<dbReference type="InterPro" id="IPR015943">
    <property type="entry name" value="WD40/YVTN_repeat-like_dom_sf"/>
</dbReference>
<dbReference type="GO" id="GO:0032040">
    <property type="term" value="C:small-subunit processome"/>
    <property type="evidence" value="ECO:0007669"/>
    <property type="project" value="TreeGrafter"/>
</dbReference>
<gene>
    <name evidence="10" type="ORF">WA026_011486</name>
</gene>
<dbReference type="InterPro" id="IPR040315">
    <property type="entry name" value="WDR46/Utp7"/>
</dbReference>
<keyword evidence="7" id="KW-0175">Coiled coil</keyword>
<keyword evidence="11" id="KW-1185">Reference proteome</keyword>
<evidence type="ECO:0000256" key="5">
    <source>
        <dbReference type="ARBA" id="ARBA00023242"/>
    </source>
</evidence>
<feature type="repeat" description="WD" evidence="6">
    <location>
        <begin position="316"/>
        <end position="348"/>
    </location>
</feature>
<keyword evidence="2" id="KW-0698">rRNA processing</keyword>
<proteinExistence type="predicted"/>
<evidence type="ECO:0000256" key="1">
    <source>
        <dbReference type="ARBA" id="ARBA00004604"/>
    </source>
</evidence>
<dbReference type="FunFam" id="2.130.10.10:FF:000378">
    <property type="entry name" value="U3 small nucleolar RNA-associated protein 7"/>
    <property type="match status" value="1"/>
</dbReference>
<feature type="domain" description="BING4 C-terminal" evidence="9">
    <location>
        <begin position="397"/>
        <end position="475"/>
    </location>
</feature>
<keyword evidence="3 6" id="KW-0853">WD repeat</keyword>
<protein>
    <recommendedName>
        <fullName evidence="9">BING4 C-terminal domain-containing protein</fullName>
    </recommendedName>
</protein>
<evidence type="ECO:0000256" key="8">
    <source>
        <dbReference type="SAM" id="MobiDB-lite"/>
    </source>
</evidence>